<accession>A0A6N1NUS8</accession>
<protein>
    <submittedName>
        <fullName evidence="1">Putative orfan</fullName>
    </submittedName>
</protein>
<name>A0A6N1NUS8_9VIRU</name>
<reference evidence="1" key="2">
    <citation type="journal article" date="2018" name="Nat. Commun.">
        <title>Tailed giant Tupanvirus possesses the most complete translational apparatus of the known virosphere.</title>
        <authorList>
            <person name="Abrahao J."/>
            <person name="Silva L."/>
            <person name="Silva L.S."/>
            <person name="Khalil J.Y.B."/>
            <person name="Rodrigues R."/>
            <person name="Arantes T."/>
            <person name="Assis F."/>
            <person name="Boratto P."/>
            <person name="Andrade M."/>
            <person name="Kroon E.G."/>
            <person name="Ribeiro B."/>
            <person name="Bergier I."/>
            <person name="Seligmann H."/>
            <person name="Ghigo E."/>
            <person name="Colson P."/>
            <person name="Levasseur A."/>
            <person name="Kroemer G."/>
            <person name="Raoult D."/>
            <person name="La Scola B."/>
        </authorList>
    </citation>
    <scope>NUCLEOTIDE SEQUENCE [LARGE SCALE GENOMIC DNA]</scope>
    <source>
        <strain evidence="1">Soda lake</strain>
    </source>
</reference>
<dbReference type="EMBL" id="KY523104">
    <property type="protein sequence ID" value="QKU35266.1"/>
    <property type="molecule type" value="Genomic_DNA"/>
</dbReference>
<reference evidence="1" key="1">
    <citation type="submission" date="2017-01" db="EMBL/GenBank/DDBJ databases">
        <authorList>
            <person name="Assis F.L."/>
            <person name="Abrahao J.S."/>
            <person name="Silva L."/>
            <person name="Khalil J.B."/>
            <person name="Rodrigues R."/>
            <person name="Silva L.S."/>
            <person name="Arantes T."/>
            <person name="Boratto P."/>
            <person name="Andrade M."/>
            <person name="Kroon E.G."/>
            <person name="Ribeiro B."/>
            <person name="Bergier I."/>
            <person name="Seligmann H."/>
            <person name="Ghigo E."/>
            <person name="Colson P."/>
            <person name="Levasseur A."/>
            <person name="Raoult D."/>
            <person name="Scola B.L."/>
        </authorList>
    </citation>
    <scope>NUCLEOTIDE SEQUENCE</scope>
    <source>
        <strain evidence="1">Soda lake</strain>
    </source>
</reference>
<sequence>MSCYRGPCGGYGWGYPGFGYGSGCCYPRYNACGYGGFSGFGGYGYNYGYARGGSWGWGW</sequence>
<dbReference type="GeneID" id="80518688"/>
<dbReference type="RefSeq" id="YP_010781924.1">
    <property type="nucleotide sequence ID" value="NC_075039.1"/>
</dbReference>
<organism evidence="1">
    <name type="scientific">Tupanvirus soda lake</name>
    <dbReference type="NCBI Taxonomy" id="2126985"/>
    <lineage>
        <taxon>Viruses</taxon>
        <taxon>Varidnaviria</taxon>
        <taxon>Bamfordvirae</taxon>
        <taxon>Nucleocytoviricota</taxon>
        <taxon>Megaviricetes</taxon>
        <taxon>Imitervirales</taxon>
        <taxon>Mimiviridae</taxon>
        <taxon>Megamimivirinae</taxon>
        <taxon>Tupanvirus</taxon>
        <taxon>Tupanvirus salinum</taxon>
    </lineage>
</organism>
<proteinExistence type="predicted"/>
<evidence type="ECO:0000313" key="1">
    <source>
        <dbReference type="EMBL" id="QKU35266.1"/>
    </source>
</evidence>
<dbReference type="KEGG" id="vg:80518688"/>